<keyword evidence="5" id="KW-0472">Membrane</keyword>
<dbReference type="Pfam" id="PF06060">
    <property type="entry name" value="Mesothelin"/>
    <property type="match status" value="1"/>
</dbReference>
<dbReference type="Proteomes" id="UP000287033">
    <property type="component" value="Unassembled WGS sequence"/>
</dbReference>
<evidence type="ECO:0000256" key="5">
    <source>
        <dbReference type="ARBA" id="ARBA00023136"/>
    </source>
</evidence>
<evidence type="ECO:0008006" key="9">
    <source>
        <dbReference type="Google" id="ProtNLM"/>
    </source>
</evidence>
<evidence type="ECO:0000256" key="3">
    <source>
        <dbReference type="ARBA" id="ARBA00022729"/>
    </source>
</evidence>
<sequence>MMANTPVSNYLLPMKLITLIVIGFFLTILNAQSAVGEKGSQRLRPILFRRRVKRATDCTNGFIAKDMTSNTLLPALYPTDQLDACLNNSVLLANLTELGHIAFSRDQLLVLKRKLGEIFTSGLPEERIRQLGFIITVYSPEEISMWNITSADTLALVLNNSPNLNTSKVIIGNYLQRSGPLNAVALDAIGGPLLCTLSEENLRTILPSELKKAKPLNISTCTQAKKDILFGIAKVAFQDLAGDPKAYFNQLKPYIGGARASDLQRLAPGNINMDFQTFSSLNPVEVEELTAQNIRDLLGINLNSLKENENHEIVRRWVNTHSVAEVMSLGIGLTGGISPAGLGNLSIMPLPGSASVNSYSLLLSICVAVLGITLQCLS</sequence>
<dbReference type="GO" id="GO:0007160">
    <property type="term" value="P:cell-matrix adhesion"/>
    <property type="evidence" value="ECO:0007669"/>
    <property type="project" value="TreeGrafter"/>
</dbReference>
<comment type="caution">
    <text evidence="7">The sequence shown here is derived from an EMBL/GenBank/DDBJ whole genome shotgun (WGS) entry which is preliminary data.</text>
</comment>
<organism evidence="7 8">
    <name type="scientific">Chiloscyllium punctatum</name>
    <name type="common">Brownbanded bambooshark</name>
    <name type="synonym">Hemiscyllium punctatum</name>
    <dbReference type="NCBI Taxonomy" id="137246"/>
    <lineage>
        <taxon>Eukaryota</taxon>
        <taxon>Metazoa</taxon>
        <taxon>Chordata</taxon>
        <taxon>Craniata</taxon>
        <taxon>Vertebrata</taxon>
        <taxon>Chondrichthyes</taxon>
        <taxon>Elasmobranchii</taxon>
        <taxon>Galeomorphii</taxon>
        <taxon>Galeoidea</taxon>
        <taxon>Orectolobiformes</taxon>
        <taxon>Hemiscylliidae</taxon>
        <taxon>Chiloscyllium</taxon>
    </lineage>
</organism>
<evidence type="ECO:0000256" key="4">
    <source>
        <dbReference type="ARBA" id="ARBA00022889"/>
    </source>
</evidence>
<evidence type="ECO:0000256" key="2">
    <source>
        <dbReference type="ARBA" id="ARBA00011016"/>
    </source>
</evidence>
<keyword evidence="4" id="KW-0130">Cell adhesion</keyword>
<proteinExistence type="inferred from homology"/>
<reference evidence="7 8" key="1">
    <citation type="journal article" date="2018" name="Nat. Ecol. Evol.">
        <title>Shark genomes provide insights into elasmobranch evolution and the origin of vertebrates.</title>
        <authorList>
            <person name="Hara Y"/>
            <person name="Yamaguchi K"/>
            <person name="Onimaru K"/>
            <person name="Kadota M"/>
            <person name="Koyanagi M"/>
            <person name="Keeley SD"/>
            <person name="Tatsumi K"/>
            <person name="Tanaka K"/>
            <person name="Motone F"/>
            <person name="Kageyama Y"/>
            <person name="Nozu R"/>
            <person name="Adachi N"/>
            <person name="Nishimura O"/>
            <person name="Nakagawa R"/>
            <person name="Tanegashima C"/>
            <person name="Kiyatake I"/>
            <person name="Matsumoto R"/>
            <person name="Murakumo K"/>
            <person name="Nishida K"/>
            <person name="Terakita A"/>
            <person name="Kuratani S"/>
            <person name="Sato K"/>
            <person name="Hyodo S Kuraku.S."/>
        </authorList>
    </citation>
    <scope>NUCLEOTIDE SEQUENCE [LARGE SCALE GENOMIC DNA]</scope>
</reference>
<accession>A0A401SHV2</accession>
<evidence type="ECO:0000313" key="7">
    <source>
        <dbReference type="EMBL" id="GCC29923.1"/>
    </source>
</evidence>
<keyword evidence="8" id="KW-1185">Reference proteome</keyword>
<dbReference type="InterPro" id="IPR010335">
    <property type="entry name" value="Mesothelin"/>
</dbReference>
<comment type="subcellular location">
    <subcellularLocation>
        <location evidence="1">Membrane</location>
    </subcellularLocation>
</comment>
<dbReference type="GO" id="GO:0009986">
    <property type="term" value="C:cell surface"/>
    <property type="evidence" value="ECO:0007669"/>
    <property type="project" value="TreeGrafter"/>
</dbReference>
<evidence type="ECO:0000313" key="8">
    <source>
        <dbReference type="Proteomes" id="UP000287033"/>
    </source>
</evidence>
<dbReference type="PANTHER" id="PTHR23412">
    <property type="entry name" value="STEREOCILIN RELATED"/>
    <property type="match status" value="1"/>
</dbReference>
<keyword evidence="3" id="KW-0732">Signal</keyword>
<dbReference type="OMA" id="CRPPQMD"/>
<keyword evidence="6" id="KW-0325">Glycoprotein</keyword>
<evidence type="ECO:0000256" key="1">
    <source>
        <dbReference type="ARBA" id="ARBA00004370"/>
    </source>
</evidence>
<dbReference type="GO" id="GO:0016020">
    <property type="term" value="C:membrane"/>
    <property type="evidence" value="ECO:0007669"/>
    <property type="project" value="UniProtKB-SubCell"/>
</dbReference>
<dbReference type="EMBL" id="BEZZ01000273">
    <property type="protein sequence ID" value="GCC29923.1"/>
    <property type="molecule type" value="Genomic_DNA"/>
</dbReference>
<gene>
    <name evidence="7" type="ORF">chiPu_0008367</name>
</gene>
<dbReference type="PANTHER" id="PTHR23412:SF6">
    <property type="entry name" value="MESOTHELIN"/>
    <property type="match status" value="1"/>
</dbReference>
<dbReference type="AlphaFoldDB" id="A0A401SHV2"/>
<evidence type="ECO:0000256" key="6">
    <source>
        <dbReference type="ARBA" id="ARBA00023180"/>
    </source>
</evidence>
<dbReference type="OrthoDB" id="9329195at2759"/>
<comment type="similarity">
    <text evidence="2">Belongs to the mesothelin family.</text>
</comment>
<dbReference type="InterPro" id="IPR026664">
    <property type="entry name" value="Stereocilin-rel"/>
</dbReference>
<dbReference type="Gene3D" id="1.20.970.40">
    <property type="match status" value="1"/>
</dbReference>
<protein>
    <recommendedName>
        <fullName evidence="9">Mesothelin</fullName>
    </recommendedName>
</protein>
<dbReference type="STRING" id="137246.A0A401SHV2"/>
<name>A0A401SHV2_CHIPU</name>